<name>A0ABD1PKE5_9LAMI</name>
<sequence length="194" mass="21533">MSSSSSFSLYDLSGKSFAQTPQLWRSKEGDSEFRPADLVILSRLKPEFSLSKDHLSFRVVKSSENGGIDQPSDDPPLDPLVDSQPQAGRTKEDASSEIENAGVLYSGIGLSDTCRNSCCPGERRLHLEGVEFGGSRWLWDEKGDVDMDEINITDYDEECDDEKAYSEKDEELDISELRKLVKIEKERAASATAA</sequence>
<proteinExistence type="predicted"/>
<reference evidence="3" key="1">
    <citation type="submission" date="2024-07" db="EMBL/GenBank/DDBJ databases">
        <title>Two chromosome-level genome assemblies of Korean endemic species Abeliophyllum distichum and Forsythia ovata (Oleaceae).</title>
        <authorList>
            <person name="Jang H."/>
        </authorList>
    </citation>
    <scope>NUCLEOTIDE SEQUENCE [LARGE SCALE GENOMIC DNA]</scope>
</reference>
<dbReference type="AlphaFoldDB" id="A0ABD1PKE5"/>
<evidence type="ECO:0000313" key="3">
    <source>
        <dbReference type="Proteomes" id="UP001604277"/>
    </source>
</evidence>
<evidence type="ECO:0000256" key="1">
    <source>
        <dbReference type="SAM" id="MobiDB-lite"/>
    </source>
</evidence>
<protein>
    <submittedName>
        <fullName evidence="2">Uncharacterized protein</fullName>
    </submittedName>
</protein>
<organism evidence="2 3">
    <name type="scientific">Forsythia ovata</name>
    <dbReference type="NCBI Taxonomy" id="205694"/>
    <lineage>
        <taxon>Eukaryota</taxon>
        <taxon>Viridiplantae</taxon>
        <taxon>Streptophyta</taxon>
        <taxon>Embryophyta</taxon>
        <taxon>Tracheophyta</taxon>
        <taxon>Spermatophyta</taxon>
        <taxon>Magnoliopsida</taxon>
        <taxon>eudicotyledons</taxon>
        <taxon>Gunneridae</taxon>
        <taxon>Pentapetalae</taxon>
        <taxon>asterids</taxon>
        <taxon>lamiids</taxon>
        <taxon>Lamiales</taxon>
        <taxon>Oleaceae</taxon>
        <taxon>Forsythieae</taxon>
        <taxon>Forsythia</taxon>
    </lineage>
</organism>
<gene>
    <name evidence="2" type="ORF">Fot_52326</name>
</gene>
<feature type="region of interest" description="Disordered" evidence="1">
    <location>
        <begin position="62"/>
        <end position="98"/>
    </location>
</feature>
<dbReference type="EMBL" id="JBFOLJ010000018">
    <property type="protein sequence ID" value="KAL2464370.1"/>
    <property type="molecule type" value="Genomic_DNA"/>
</dbReference>
<keyword evidence="3" id="KW-1185">Reference proteome</keyword>
<dbReference type="Proteomes" id="UP001604277">
    <property type="component" value="Unassembled WGS sequence"/>
</dbReference>
<accession>A0ABD1PKE5</accession>
<comment type="caution">
    <text evidence="2">The sequence shown here is derived from an EMBL/GenBank/DDBJ whole genome shotgun (WGS) entry which is preliminary data.</text>
</comment>
<evidence type="ECO:0000313" key="2">
    <source>
        <dbReference type="EMBL" id="KAL2464370.1"/>
    </source>
</evidence>